<evidence type="ECO:0000313" key="1">
    <source>
        <dbReference type="EMBL" id="ECD6441199.1"/>
    </source>
</evidence>
<name>A0A5H8RTZ6_SALET</name>
<accession>A0A5H8RTZ6</accession>
<reference evidence="1" key="1">
    <citation type="submission" date="2019-03" db="EMBL/GenBank/DDBJ databases">
        <authorList>
            <person name="Ashton P.M."/>
            <person name="Dallman T."/>
            <person name="Nair S."/>
            <person name="De Pinna E."/>
            <person name="Peters T."/>
            <person name="Grant K."/>
        </authorList>
    </citation>
    <scope>NUCLEOTIDE SEQUENCE</scope>
    <source>
        <strain evidence="1">121460</strain>
    </source>
</reference>
<proteinExistence type="predicted"/>
<dbReference type="EMBL" id="AAIFJK010000003">
    <property type="protein sequence ID" value="ECD6441199.1"/>
    <property type="molecule type" value="Genomic_DNA"/>
</dbReference>
<protein>
    <recommendedName>
        <fullName evidence="2">Terminase small subunit</fullName>
    </recommendedName>
</protein>
<comment type="caution">
    <text evidence="1">The sequence shown here is derived from an EMBL/GenBank/DDBJ whole genome shotgun (WGS) entry which is preliminary data.</text>
</comment>
<organism evidence="1">
    <name type="scientific">Salmonella enterica subsp. enterica serovar Durham</name>
    <dbReference type="NCBI Taxonomy" id="1954178"/>
    <lineage>
        <taxon>Bacteria</taxon>
        <taxon>Pseudomonadati</taxon>
        <taxon>Pseudomonadota</taxon>
        <taxon>Gammaproteobacteria</taxon>
        <taxon>Enterobacterales</taxon>
        <taxon>Enterobacteriaceae</taxon>
        <taxon>Salmonella</taxon>
    </lineage>
</organism>
<sequence>MATDVKISRKDQRHTKSCERRAARMLALSDEQRLQVREMRKLGFAPRKGAPTQKHFERYTAFVEAQAAHARAAAINAEIAVFNDNGGVMVDIFEQLNNPKIKPTARAAFISSALKAVALGATLSDKMRMDAAAGSSSLPDEDRIDSVIEKLGGEL</sequence>
<evidence type="ECO:0008006" key="2">
    <source>
        <dbReference type="Google" id="ProtNLM"/>
    </source>
</evidence>
<dbReference type="AlphaFoldDB" id="A0A5H8RTZ6"/>
<gene>
    <name evidence="1" type="ORF">E2Q46_03995</name>
</gene>